<reference evidence="2 3" key="1">
    <citation type="submission" date="2019-12" db="EMBL/GenBank/DDBJ databases">
        <title>Nocardia macrotermitis sp. nov. and Nocardia aurantia sp. nov., isolated from the gut of the fungus growing-termite Macrotermes natalensis.</title>
        <authorList>
            <person name="Christine B."/>
            <person name="Rene B."/>
        </authorList>
    </citation>
    <scope>NUCLEOTIDE SEQUENCE [LARGE SCALE GENOMIC DNA]</scope>
    <source>
        <strain evidence="2 3">DSM 102126</strain>
    </source>
</reference>
<dbReference type="GO" id="GO:0004029">
    <property type="term" value="F:aldehyde dehydrogenase (NAD+) activity"/>
    <property type="evidence" value="ECO:0007669"/>
    <property type="project" value="TreeGrafter"/>
</dbReference>
<protein>
    <submittedName>
        <fullName evidence="2">Sugar nucleotide-binding protein</fullName>
    </submittedName>
</protein>
<dbReference type="AlphaFoldDB" id="A0A6I4WBS6"/>
<evidence type="ECO:0000259" key="1">
    <source>
        <dbReference type="Pfam" id="PF07993"/>
    </source>
</evidence>
<dbReference type="OrthoDB" id="3330557at2"/>
<dbReference type="GO" id="GO:0005737">
    <property type="term" value="C:cytoplasm"/>
    <property type="evidence" value="ECO:0007669"/>
    <property type="project" value="TreeGrafter"/>
</dbReference>
<dbReference type="Gene3D" id="3.40.50.720">
    <property type="entry name" value="NAD(P)-binding Rossmann-like Domain"/>
    <property type="match status" value="1"/>
</dbReference>
<dbReference type="InterPro" id="IPR051783">
    <property type="entry name" value="NAD(P)-dependent_oxidoreduct"/>
</dbReference>
<dbReference type="Pfam" id="PF07993">
    <property type="entry name" value="NAD_binding_4"/>
    <property type="match status" value="1"/>
</dbReference>
<dbReference type="SUPFAM" id="SSF51735">
    <property type="entry name" value="NAD(P)-binding Rossmann-fold domains"/>
    <property type="match status" value="1"/>
</dbReference>
<evidence type="ECO:0000313" key="3">
    <source>
        <dbReference type="Proteomes" id="UP000431901"/>
    </source>
</evidence>
<keyword evidence="3" id="KW-1185">Reference proteome</keyword>
<sequence length="342" mass="36146">MRILLTGATGILGSEVDRLLTGTGHEVVGVARRAAGSAVAWTIGHEPPPPAVRGPWDVIVHTAACTRWTMGRDEAAAANVAPLRAVLDLADNRTHLVHVSTAFVDLPPAPGRGANAEFDGRRNGYEWSKARCEELLRASGRTRVTVIRPPLIIGRRTDGAIARFNGVYSMIHALTSGLGAVVVGSPDGRVEMAPVDVVAQAAVDRALGPAPGAIRHDVVAAGADALTLAELIAVIRGTLNAWRAARGLAPVDDPPLISGESWHRFFLPFVREHLSPIQLEAVRLLGSFESYASMPAPFTPTYPVRDIAGALATAVRYWAETRPRAASAVPRPWTAAAPALAS</sequence>
<organism evidence="2 3">
    <name type="scientific">Actinomadura rayongensis</name>
    <dbReference type="NCBI Taxonomy" id="1429076"/>
    <lineage>
        <taxon>Bacteria</taxon>
        <taxon>Bacillati</taxon>
        <taxon>Actinomycetota</taxon>
        <taxon>Actinomycetes</taxon>
        <taxon>Streptosporangiales</taxon>
        <taxon>Thermomonosporaceae</taxon>
        <taxon>Actinomadura</taxon>
    </lineage>
</organism>
<proteinExistence type="predicted"/>
<comment type="caution">
    <text evidence="2">The sequence shown here is derived from an EMBL/GenBank/DDBJ whole genome shotgun (WGS) entry which is preliminary data.</text>
</comment>
<dbReference type="PANTHER" id="PTHR48079:SF6">
    <property type="entry name" value="NAD(P)-BINDING DOMAIN-CONTAINING PROTEIN-RELATED"/>
    <property type="match status" value="1"/>
</dbReference>
<dbReference type="PANTHER" id="PTHR48079">
    <property type="entry name" value="PROTEIN YEEZ"/>
    <property type="match status" value="1"/>
</dbReference>
<dbReference type="InterPro" id="IPR036291">
    <property type="entry name" value="NAD(P)-bd_dom_sf"/>
</dbReference>
<dbReference type="InterPro" id="IPR013120">
    <property type="entry name" value="FAR_NAD-bd"/>
</dbReference>
<evidence type="ECO:0000313" key="2">
    <source>
        <dbReference type="EMBL" id="MXQ66270.1"/>
    </source>
</evidence>
<dbReference type="Proteomes" id="UP000431901">
    <property type="component" value="Unassembled WGS sequence"/>
</dbReference>
<name>A0A6I4WBS6_9ACTN</name>
<feature type="domain" description="Thioester reductase (TE)" evidence="1">
    <location>
        <begin position="57"/>
        <end position="201"/>
    </location>
</feature>
<dbReference type="RefSeq" id="WP_161104481.1">
    <property type="nucleotide sequence ID" value="NZ_JBHLYI010000007.1"/>
</dbReference>
<dbReference type="EMBL" id="WUTW01000004">
    <property type="protein sequence ID" value="MXQ66270.1"/>
    <property type="molecule type" value="Genomic_DNA"/>
</dbReference>
<accession>A0A6I4WBS6</accession>
<gene>
    <name evidence="2" type="ORF">GQ466_19830</name>
</gene>